<dbReference type="Proteomes" id="UP000016924">
    <property type="component" value="Unassembled WGS sequence"/>
</dbReference>
<dbReference type="PANTHER" id="PTHR31571:SF5">
    <property type="entry name" value="ALTERED INHERITANCE OF MITOCHONDRIA PROTEIN 6"/>
    <property type="match status" value="1"/>
</dbReference>
<dbReference type="GO" id="GO:0006629">
    <property type="term" value="P:lipid metabolic process"/>
    <property type="evidence" value="ECO:0007669"/>
    <property type="project" value="InterPro"/>
</dbReference>
<sequence>MKSLLLTSALLSLLHTSHSLPIPEVSDALQNILENTHKSTLYAYPTDFTREIIPKPLHSHNDYWRDVPFYSALAYGAVSAEADVWLINGTLFIGHEESALTAERTFSSLYINPILGTLRRQNPTTAFVHEETRNGVFDAAAGQTLYLFIDFKTRDGGEFEAAEEALQPLLDATYLTVYNGSALVRGPVTVIGTGYTALSAVVAQEPRYIFYDAPLANLSKPGYENITSAVSQIASTSFTSNFGRVMRQRAPDSEGPLNSTQLELLRGHVSTAHERGILTRYWATPSYPIGTRNAVWRTLIDEGVDLLNVDDLAGAAGFWEGSG</sequence>
<organism evidence="3 4">
    <name type="scientific">Coniosporium apollinis (strain CBS 100218)</name>
    <name type="common">Rock-inhabiting black yeast</name>
    <dbReference type="NCBI Taxonomy" id="1168221"/>
    <lineage>
        <taxon>Eukaryota</taxon>
        <taxon>Fungi</taxon>
        <taxon>Dikarya</taxon>
        <taxon>Ascomycota</taxon>
        <taxon>Pezizomycotina</taxon>
        <taxon>Dothideomycetes</taxon>
        <taxon>Dothideomycetes incertae sedis</taxon>
        <taxon>Coniosporium</taxon>
    </lineage>
</organism>
<dbReference type="InterPro" id="IPR051236">
    <property type="entry name" value="HAT_RTT109-like"/>
</dbReference>
<feature type="chain" id="PRO_5004449919" evidence="2">
    <location>
        <begin position="20"/>
        <end position="323"/>
    </location>
</feature>
<accession>R7YN48</accession>
<gene>
    <name evidence="3" type="ORF">W97_02283</name>
</gene>
<keyword evidence="4" id="KW-1185">Reference proteome</keyword>
<dbReference type="AlphaFoldDB" id="R7YN48"/>
<dbReference type="InterPro" id="IPR017946">
    <property type="entry name" value="PLC-like_Pdiesterase_TIM-brl"/>
</dbReference>
<dbReference type="RefSeq" id="XP_007778373.1">
    <property type="nucleotide sequence ID" value="XM_007780183.1"/>
</dbReference>
<dbReference type="OrthoDB" id="4153866at2759"/>
<comment type="similarity">
    <text evidence="1">Belongs to the AIM6 family.</text>
</comment>
<keyword evidence="2" id="KW-0732">Signal</keyword>
<dbReference type="GO" id="GO:0008081">
    <property type="term" value="F:phosphoric diester hydrolase activity"/>
    <property type="evidence" value="ECO:0007669"/>
    <property type="project" value="InterPro"/>
</dbReference>
<protein>
    <submittedName>
        <fullName evidence="3">Uncharacterized protein</fullName>
    </submittedName>
</protein>
<dbReference type="OMA" id="QRVRFWA"/>
<dbReference type="PANTHER" id="PTHR31571">
    <property type="entry name" value="ALTERED INHERITANCE OF MITOCHONDRIA PROTEIN 6"/>
    <property type="match status" value="1"/>
</dbReference>
<evidence type="ECO:0000313" key="4">
    <source>
        <dbReference type="Proteomes" id="UP000016924"/>
    </source>
</evidence>
<name>R7YN48_CONA1</name>
<dbReference type="HOGENOM" id="CLU_031561_1_0_1"/>
<evidence type="ECO:0000313" key="3">
    <source>
        <dbReference type="EMBL" id="EON63056.1"/>
    </source>
</evidence>
<dbReference type="SUPFAM" id="SSF51695">
    <property type="entry name" value="PLC-like phosphodiesterases"/>
    <property type="match status" value="1"/>
</dbReference>
<feature type="signal peptide" evidence="2">
    <location>
        <begin position="1"/>
        <end position="19"/>
    </location>
</feature>
<dbReference type="GeneID" id="19899594"/>
<dbReference type="STRING" id="1168221.R7YN48"/>
<dbReference type="CDD" id="cd08577">
    <property type="entry name" value="PI-PLCc_GDPD_SF_unchar3"/>
    <property type="match status" value="1"/>
</dbReference>
<reference evidence="4" key="1">
    <citation type="submission" date="2012-06" db="EMBL/GenBank/DDBJ databases">
        <title>The genome sequence of Coniosporium apollinis CBS 100218.</title>
        <authorList>
            <consortium name="The Broad Institute Genome Sequencing Platform"/>
            <person name="Cuomo C."/>
            <person name="Gorbushina A."/>
            <person name="Noack S."/>
            <person name="Walker B."/>
            <person name="Young S.K."/>
            <person name="Zeng Q."/>
            <person name="Gargeya S."/>
            <person name="Fitzgerald M."/>
            <person name="Haas B."/>
            <person name="Abouelleil A."/>
            <person name="Alvarado L."/>
            <person name="Arachchi H.M."/>
            <person name="Berlin A.M."/>
            <person name="Chapman S.B."/>
            <person name="Goldberg J."/>
            <person name="Griggs A."/>
            <person name="Gujja S."/>
            <person name="Hansen M."/>
            <person name="Howarth C."/>
            <person name="Imamovic A."/>
            <person name="Larimer J."/>
            <person name="McCowan C."/>
            <person name="Montmayeur A."/>
            <person name="Murphy C."/>
            <person name="Neiman D."/>
            <person name="Pearson M."/>
            <person name="Priest M."/>
            <person name="Roberts A."/>
            <person name="Saif S."/>
            <person name="Shea T."/>
            <person name="Sisk P."/>
            <person name="Sykes S."/>
            <person name="Wortman J."/>
            <person name="Nusbaum C."/>
            <person name="Birren B."/>
        </authorList>
    </citation>
    <scope>NUCLEOTIDE SEQUENCE [LARGE SCALE GENOMIC DNA]</scope>
    <source>
        <strain evidence="4">CBS 100218</strain>
    </source>
</reference>
<dbReference type="EMBL" id="JH767561">
    <property type="protein sequence ID" value="EON63056.1"/>
    <property type="molecule type" value="Genomic_DNA"/>
</dbReference>
<proteinExistence type="inferred from homology"/>
<dbReference type="eggNOG" id="ENOG502RXNI">
    <property type="taxonomic scope" value="Eukaryota"/>
</dbReference>
<dbReference type="InterPro" id="IPR039559">
    <property type="entry name" value="AIM6_PI-PLC-like_dom"/>
</dbReference>
<evidence type="ECO:0000256" key="1">
    <source>
        <dbReference type="ARBA" id="ARBA00008858"/>
    </source>
</evidence>
<evidence type="ECO:0000256" key="2">
    <source>
        <dbReference type="SAM" id="SignalP"/>
    </source>
</evidence>